<comment type="caution">
    <text evidence="3">The sequence shown here is derived from an EMBL/GenBank/DDBJ whole genome shotgun (WGS) entry which is preliminary data.</text>
</comment>
<evidence type="ECO:0000313" key="3">
    <source>
        <dbReference type="EMBL" id="OIJ25063.1"/>
    </source>
</evidence>
<feature type="domain" description="PNPLA" evidence="2">
    <location>
        <begin position="15"/>
        <end position="202"/>
    </location>
</feature>
<dbReference type="AlphaFoldDB" id="A0A1J4N286"/>
<organism evidence="3 4">
    <name type="scientific">Nocardioides luteus</name>
    <dbReference type="NCBI Taxonomy" id="1844"/>
    <lineage>
        <taxon>Bacteria</taxon>
        <taxon>Bacillati</taxon>
        <taxon>Actinomycetota</taxon>
        <taxon>Actinomycetes</taxon>
        <taxon>Propionibacteriales</taxon>
        <taxon>Nocardioidaceae</taxon>
        <taxon>Nocardioides</taxon>
    </lineage>
</organism>
<dbReference type="Pfam" id="PF01734">
    <property type="entry name" value="Patatin"/>
    <property type="match status" value="1"/>
</dbReference>
<name>A0A1J4N286_9ACTN</name>
<dbReference type="STRING" id="1844.UG56_019285"/>
<dbReference type="GO" id="GO:0006629">
    <property type="term" value="P:lipid metabolic process"/>
    <property type="evidence" value="ECO:0007669"/>
    <property type="project" value="UniProtKB-KW"/>
</dbReference>
<dbReference type="RefSeq" id="WP_045551212.1">
    <property type="nucleotide sequence ID" value="NZ_JZDQ02000029.1"/>
</dbReference>
<dbReference type="Gene3D" id="3.40.1090.10">
    <property type="entry name" value="Cytosolic phospholipase A2 catalytic domain"/>
    <property type="match status" value="1"/>
</dbReference>
<dbReference type="OrthoDB" id="2339873at2"/>
<evidence type="ECO:0000256" key="1">
    <source>
        <dbReference type="ARBA" id="ARBA00023098"/>
    </source>
</evidence>
<keyword evidence="1" id="KW-0443">Lipid metabolism</keyword>
<keyword evidence="4" id="KW-1185">Reference proteome</keyword>
<evidence type="ECO:0000313" key="4">
    <source>
        <dbReference type="Proteomes" id="UP000033772"/>
    </source>
</evidence>
<dbReference type="InterPro" id="IPR016035">
    <property type="entry name" value="Acyl_Trfase/lysoPLipase"/>
</dbReference>
<accession>A0A1J4N286</accession>
<proteinExistence type="predicted"/>
<evidence type="ECO:0000259" key="2">
    <source>
        <dbReference type="Pfam" id="PF01734"/>
    </source>
</evidence>
<protein>
    <submittedName>
        <fullName evidence="3">Patatin</fullName>
    </submittedName>
</protein>
<dbReference type="Proteomes" id="UP000033772">
    <property type="component" value="Unassembled WGS sequence"/>
</dbReference>
<sequence length="297" mass="30699">MNTTTRAQLTGERALVLGGGGSAGNAWLIGVIAGLLEGGLDVTDADLVIGTSAGATAAAQISGAGPADLLAAVLSTPTPQAPSGPRGPISFAHLERTDAIIAASADLADMRRRIGADAIELAEVWGEQGRDRWRETVAARLPSPHWPGRNILLTVVDADTGEPVALDRDSGVDLADAVAASCAGGPAYAIGGRRYIDGGYRRSSENADLAAGYERVLVLSPLGGRTRHPATWRSDLATQVEELRAGGSTVETVLPDGDSLEAFGDNMMNPSTRPPAARAGHRQGLRLAGDIAGFWRR</sequence>
<reference evidence="3" key="1">
    <citation type="submission" date="2016-10" db="EMBL/GenBank/DDBJ databases">
        <title>Draft Genome Sequence of Nocardioides luteus Strain BAFB, an Alkane-Degrading Bacterium Isolated from JP-7 Polluted Soil.</title>
        <authorList>
            <person name="Brown L."/>
            <person name="Ruiz O.N."/>
            <person name="Gunasekera T."/>
        </authorList>
    </citation>
    <scope>NUCLEOTIDE SEQUENCE [LARGE SCALE GENOMIC DNA]</scope>
    <source>
        <strain evidence="3">BAFB</strain>
    </source>
</reference>
<dbReference type="EMBL" id="JZDQ02000029">
    <property type="protein sequence ID" value="OIJ25063.1"/>
    <property type="molecule type" value="Genomic_DNA"/>
</dbReference>
<dbReference type="SUPFAM" id="SSF52151">
    <property type="entry name" value="FabD/lysophospholipase-like"/>
    <property type="match status" value="1"/>
</dbReference>
<dbReference type="InterPro" id="IPR002641">
    <property type="entry name" value="PNPLA_dom"/>
</dbReference>
<gene>
    <name evidence="3" type="ORF">UG56_019285</name>
</gene>